<dbReference type="InterPro" id="IPR016032">
    <property type="entry name" value="Sig_transdc_resp-reg_C-effctor"/>
</dbReference>
<accession>A0ABT0GRD4</accession>
<sequence>MSYSEPEQAASIDKDATIEALRDQVAYLEAQLMDQDVHFPGTWRLSPNEKRILRHLIKRPLVTRESAMAVLYHERGGNEPDLNILRVYIRSLRRALSPMGIEILTHHGEGYSICAETRESILRLCADISPNGEAMS</sequence>
<dbReference type="SUPFAM" id="SSF46894">
    <property type="entry name" value="C-terminal effector domain of the bipartite response regulators"/>
    <property type="match status" value="1"/>
</dbReference>
<keyword evidence="1 2" id="KW-0238">DNA-binding</keyword>
<keyword evidence="5" id="KW-1185">Reference proteome</keyword>
<feature type="domain" description="OmpR/PhoB-type" evidence="3">
    <location>
        <begin position="7"/>
        <end position="115"/>
    </location>
</feature>
<dbReference type="Gene3D" id="1.10.10.10">
    <property type="entry name" value="Winged helix-like DNA-binding domain superfamily/Winged helix DNA-binding domain"/>
    <property type="match status" value="1"/>
</dbReference>
<evidence type="ECO:0000313" key="5">
    <source>
        <dbReference type="Proteomes" id="UP001431221"/>
    </source>
</evidence>
<gene>
    <name evidence="4" type="ORF">M0H32_07445</name>
</gene>
<dbReference type="InterPro" id="IPR036388">
    <property type="entry name" value="WH-like_DNA-bd_sf"/>
</dbReference>
<evidence type="ECO:0000259" key="3">
    <source>
        <dbReference type="PROSITE" id="PS51755"/>
    </source>
</evidence>
<evidence type="ECO:0000256" key="1">
    <source>
        <dbReference type="ARBA" id="ARBA00023125"/>
    </source>
</evidence>
<evidence type="ECO:0000256" key="2">
    <source>
        <dbReference type="PROSITE-ProRule" id="PRU01091"/>
    </source>
</evidence>
<proteinExistence type="predicted"/>
<dbReference type="PROSITE" id="PS51755">
    <property type="entry name" value="OMPR_PHOB"/>
    <property type="match status" value="1"/>
</dbReference>
<name>A0ABT0GRD4_9HYPH</name>
<protein>
    <submittedName>
        <fullName evidence="4">Helix-turn-helix domain-containing protein</fullName>
    </submittedName>
</protein>
<dbReference type="EMBL" id="JALNMJ010000004">
    <property type="protein sequence ID" value="MCK7611988.1"/>
    <property type="molecule type" value="Genomic_DNA"/>
</dbReference>
<reference evidence="4" key="1">
    <citation type="submission" date="2022-04" db="EMBL/GenBank/DDBJ databases">
        <title>Roseibium sp. CAU 1639 isolated from mud.</title>
        <authorList>
            <person name="Kim W."/>
        </authorList>
    </citation>
    <scope>NUCLEOTIDE SEQUENCE</scope>
    <source>
        <strain evidence="4">CAU 1639</strain>
    </source>
</reference>
<organism evidence="4 5">
    <name type="scientific">Roseibium sediminicola</name>
    <dbReference type="NCBI Taxonomy" id="2933272"/>
    <lineage>
        <taxon>Bacteria</taxon>
        <taxon>Pseudomonadati</taxon>
        <taxon>Pseudomonadota</taxon>
        <taxon>Alphaproteobacteria</taxon>
        <taxon>Hyphomicrobiales</taxon>
        <taxon>Stappiaceae</taxon>
        <taxon>Roseibium</taxon>
    </lineage>
</organism>
<dbReference type="RefSeq" id="WP_248152748.1">
    <property type="nucleotide sequence ID" value="NZ_JALNMJ010000004.1"/>
</dbReference>
<dbReference type="Pfam" id="PF00486">
    <property type="entry name" value="Trans_reg_C"/>
    <property type="match status" value="1"/>
</dbReference>
<comment type="caution">
    <text evidence="4">The sequence shown here is derived from an EMBL/GenBank/DDBJ whole genome shotgun (WGS) entry which is preliminary data.</text>
</comment>
<evidence type="ECO:0000313" key="4">
    <source>
        <dbReference type="EMBL" id="MCK7611988.1"/>
    </source>
</evidence>
<dbReference type="Proteomes" id="UP001431221">
    <property type="component" value="Unassembled WGS sequence"/>
</dbReference>
<dbReference type="InterPro" id="IPR001867">
    <property type="entry name" value="OmpR/PhoB-type_DNA-bd"/>
</dbReference>
<dbReference type="CDD" id="cd00383">
    <property type="entry name" value="trans_reg_C"/>
    <property type="match status" value="1"/>
</dbReference>
<feature type="DNA-binding region" description="OmpR/PhoB-type" evidence="2">
    <location>
        <begin position="7"/>
        <end position="115"/>
    </location>
</feature>
<dbReference type="SMART" id="SM00862">
    <property type="entry name" value="Trans_reg_C"/>
    <property type="match status" value="1"/>
</dbReference>